<feature type="transmembrane region" description="Helical" evidence="13">
    <location>
        <begin position="241"/>
        <end position="263"/>
    </location>
</feature>
<keyword evidence="10" id="KW-0406">Ion transport</keyword>
<feature type="transmembrane region" description="Helical" evidence="13">
    <location>
        <begin position="397"/>
        <end position="420"/>
    </location>
</feature>
<dbReference type="AlphaFoldDB" id="F8N7U7"/>
<evidence type="ECO:0000256" key="10">
    <source>
        <dbReference type="ARBA" id="ARBA00023065"/>
    </source>
</evidence>
<dbReference type="EMBL" id="GL945017">
    <property type="protein sequence ID" value="EGN56452.1"/>
    <property type="molecule type" value="Genomic_DNA"/>
</dbReference>
<evidence type="ECO:0000256" key="4">
    <source>
        <dbReference type="ARBA" id="ARBA00022475"/>
    </source>
</evidence>
<organism evidence="14 15">
    <name type="scientific">Hallella multisaccharivorax DSM 17128</name>
    <dbReference type="NCBI Taxonomy" id="688246"/>
    <lineage>
        <taxon>Bacteria</taxon>
        <taxon>Pseudomonadati</taxon>
        <taxon>Bacteroidota</taxon>
        <taxon>Bacteroidia</taxon>
        <taxon>Bacteroidales</taxon>
        <taxon>Prevotellaceae</taxon>
        <taxon>Hallella</taxon>
    </lineage>
</organism>
<comment type="subcellular location">
    <subcellularLocation>
        <location evidence="1">Cell inner membrane</location>
        <topology evidence="1">Multi-pass membrane protein</topology>
    </subcellularLocation>
</comment>
<feature type="transmembrane region" description="Helical" evidence="13">
    <location>
        <begin position="7"/>
        <end position="31"/>
    </location>
</feature>
<feature type="binding site" evidence="12">
    <location>
        <position position="222"/>
    </location>
    <ligand>
        <name>K(+)</name>
        <dbReference type="ChEBI" id="CHEBI:29103"/>
    </ligand>
</feature>
<evidence type="ECO:0000256" key="9">
    <source>
        <dbReference type="ARBA" id="ARBA00022989"/>
    </source>
</evidence>
<evidence type="ECO:0000256" key="6">
    <source>
        <dbReference type="ARBA" id="ARBA00022538"/>
    </source>
</evidence>
<keyword evidence="3" id="KW-0813">Transport</keyword>
<name>F8N7U7_9BACT</name>
<dbReference type="GO" id="GO:0015379">
    <property type="term" value="F:potassium:chloride symporter activity"/>
    <property type="evidence" value="ECO:0007669"/>
    <property type="project" value="InterPro"/>
</dbReference>
<feature type="transmembrane region" description="Helical" evidence="13">
    <location>
        <begin position="136"/>
        <end position="164"/>
    </location>
</feature>
<dbReference type="STRING" id="688246.Premu_1010"/>
<evidence type="ECO:0000256" key="2">
    <source>
        <dbReference type="ARBA" id="ARBA00009137"/>
    </source>
</evidence>
<feature type="transmembrane region" description="Helical" evidence="13">
    <location>
        <begin position="275"/>
        <end position="295"/>
    </location>
</feature>
<feature type="binding site" evidence="12">
    <location>
        <position position="435"/>
    </location>
    <ligand>
        <name>K(+)</name>
        <dbReference type="ChEBI" id="CHEBI:29103"/>
    </ligand>
</feature>
<keyword evidence="15" id="KW-1185">Reference proteome</keyword>
<evidence type="ECO:0000256" key="12">
    <source>
        <dbReference type="PIRSR" id="PIRSR006247-1"/>
    </source>
</evidence>
<evidence type="ECO:0000256" key="13">
    <source>
        <dbReference type="SAM" id="Phobius"/>
    </source>
</evidence>
<dbReference type="GO" id="GO:0005886">
    <property type="term" value="C:plasma membrane"/>
    <property type="evidence" value="ECO:0007669"/>
    <property type="project" value="UniProtKB-SubCell"/>
</dbReference>
<protein>
    <submittedName>
        <fullName evidence="14">Cation transporter</fullName>
    </submittedName>
</protein>
<gene>
    <name evidence="14" type="ORF">Premu_1010</name>
</gene>
<keyword evidence="12" id="KW-0479">Metal-binding</keyword>
<accession>F8N7U7</accession>
<feature type="binding site" evidence="12">
    <location>
        <position position="112"/>
    </location>
    <ligand>
        <name>K(+)</name>
        <dbReference type="ChEBI" id="CHEBI:29103"/>
    </ligand>
</feature>
<dbReference type="PANTHER" id="PTHR32024">
    <property type="entry name" value="TRK SYSTEM POTASSIUM UPTAKE PROTEIN TRKG-RELATED"/>
    <property type="match status" value="1"/>
</dbReference>
<evidence type="ECO:0000256" key="5">
    <source>
        <dbReference type="ARBA" id="ARBA00022519"/>
    </source>
</evidence>
<dbReference type="InterPro" id="IPR004772">
    <property type="entry name" value="TrkH"/>
</dbReference>
<feature type="binding site" evidence="12">
    <location>
        <position position="436"/>
    </location>
    <ligand>
        <name>K(+)</name>
        <dbReference type="ChEBI" id="CHEBI:29103"/>
    </ligand>
</feature>
<feature type="binding site" evidence="12">
    <location>
        <position position="318"/>
    </location>
    <ligand>
        <name>K(+)</name>
        <dbReference type="ChEBI" id="CHEBI:29103"/>
    </ligand>
</feature>
<dbReference type="PIRSF" id="PIRSF006247">
    <property type="entry name" value="TrkH"/>
    <property type="match status" value="1"/>
</dbReference>
<keyword evidence="5" id="KW-0997">Cell inner membrane</keyword>
<feature type="transmembrane region" description="Helical" evidence="13">
    <location>
        <begin position="185"/>
        <end position="209"/>
    </location>
</feature>
<evidence type="ECO:0000256" key="11">
    <source>
        <dbReference type="ARBA" id="ARBA00023136"/>
    </source>
</evidence>
<dbReference type="GO" id="GO:0046872">
    <property type="term" value="F:metal ion binding"/>
    <property type="evidence" value="ECO:0007669"/>
    <property type="project" value="UniProtKB-KW"/>
</dbReference>
<dbReference type="Pfam" id="PF02386">
    <property type="entry name" value="TrkH"/>
    <property type="match status" value="1"/>
</dbReference>
<feature type="transmembrane region" description="Helical" evidence="13">
    <location>
        <begin position="70"/>
        <end position="91"/>
    </location>
</feature>
<dbReference type="HOGENOM" id="CLU_030708_0_2_10"/>
<feature type="transmembrane region" description="Helical" evidence="13">
    <location>
        <begin position="332"/>
        <end position="354"/>
    </location>
</feature>
<sequence length="488" mass="54310">MINFKIIFSILGGLLYQEAVSMLICMGVALWFGEDDILLFAASAILTVFAGVMLRFYGRNATNSLSRRDAYLLVTLIWVVYSLFATLPFLLGGYLHSFTDAYFEAMSGFTTTGATIIDDVEALPHGILFWRSLTQWVGGLGIVFTVIAVIPSVAGSSASIRVFGAESTGPFKSKLQPRLSTSVRYIWMVYLLISVCCFLSYMVFGMNWYEAANYTMSSVATGGFSINNNSTEAFHSPALEYVTTFFCFLSGTNFTLLYTTVFKRKVKALFRDSEFRFYILIVAGATAFIMCELIFRNHYAIEHAFRSAVFQVVSFMTTTGLFNDNAGVWPHVTWVVLAVCMFFGACSGSTTGGLKCVRCVMILKVLRNELVQRIHPNAVLPLKISDQNVPDRQRVSLLAFVTAYLMLFFIFAFIIIAAGVDNTNAITICLSCLSNVGPTLGTEIGPTMSWSQLPDFIKWFCSFMMLVGRLEIFTVLVVLTPAFWNKNK</sequence>
<evidence type="ECO:0000313" key="14">
    <source>
        <dbReference type="EMBL" id="EGN56452.1"/>
    </source>
</evidence>
<comment type="similarity">
    <text evidence="2">Belongs to the TrkH potassium transport family.</text>
</comment>
<feature type="transmembrane region" description="Helical" evidence="13">
    <location>
        <begin position="456"/>
        <end position="484"/>
    </location>
</feature>
<keyword evidence="7 13" id="KW-0812">Transmembrane</keyword>
<proteinExistence type="inferred from homology"/>
<evidence type="ECO:0000256" key="8">
    <source>
        <dbReference type="ARBA" id="ARBA00022958"/>
    </source>
</evidence>
<keyword evidence="8 12" id="KW-0630">Potassium</keyword>
<feature type="binding site" evidence="12">
    <location>
        <position position="319"/>
    </location>
    <ligand>
        <name>K(+)</name>
        <dbReference type="ChEBI" id="CHEBI:29103"/>
    </ligand>
</feature>
<feature type="transmembrane region" description="Helical" evidence="13">
    <location>
        <begin position="37"/>
        <end position="58"/>
    </location>
</feature>
<dbReference type="InterPro" id="IPR003445">
    <property type="entry name" value="Cat_transpt"/>
</dbReference>
<dbReference type="OrthoDB" id="9810952at2"/>
<dbReference type="eggNOG" id="COG0168">
    <property type="taxonomic scope" value="Bacteria"/>
</dbReference>
<keyword evidence="4" id="KW-1003">Cell membrane</keyword>
<evidence type="ECO:0000256" key="1">
    <source>
        <dbReference type="ARBA" id="ARBA00004429"/>
    </source>
</evidence>
<keyword evidence="9 13" id="KW-1133">Transmembrane helix</keyword>
<dbReference type="PANTHER" id="PTHR32024:SF2">
    <property type="entry name" value="TRK SYSTEM POTASSIUM UPTAKE PROTEIN TRKG-RELATED"/>
    <property type="match status" value="1"/>
</dbReference>
<dbReference type="Proteomes" id="UP000002772">
    <property type="component" value="Unassembled WGS sequence"/>
</dbReference>
<feature type="binding site" evidence="12">
    <location>
        <position position="111"/>
    </location>
    <ligand>
        <name>K(+)</name>
        <dbReference type="ChEBI" id="CHEBI:29103"/>
    </ligand>
</feature>
<reference evidence="15" key="1">
    <citation type="journal article" date="2011" name="Stand. Genomic Sci.">
        <title>Non-contiguous finished genome sequence of the opportunistic oral pathogen Prevotella multisaccharivorax type strain (PPPA20).</title>
        <authorList>
            <person name="Pati A."/>
            <person name="Gronow S."/>
            <person name="Lu M."/>
            <person name="Lapidus A."/>
            <person name="Nolan M."/>
            <person name="Lucas S."/>
            <person name="Hammon N."/>
            <person name="Deshpande S."/>
            <person name="Cheng J.F."/>
            <person name="Tapia R."/>
            <person name="Han C."/>
            <person name="Goodwin L."/>
            <person name="Pitluck S."/>
            <person name="Liolios K."/>
            <person name="Pagani I."/>
            <person name="Mavromatis K."/>
            <person name="Mikhailova N."/>
            <person name="Huntemann M."/>
            <person name="Chen A."/>
            <person name="Palaniappan K."/>
            <person name="Land M."/>
            <person name="Hauser L."/>
            <person name="Detter J.C."/>
            <person name="Brambilla E.M."/>
            <person name="Rohde M."/>
            <person name="Goker M."/>
            <person name="Woyke T."/>
            <person name="Bristow J."/>
            <person name="Eisen J.A."/>
            <person name="Markowitz V."/>
            <person name="Hugenholtz P."/>
            <person name="Kyrpides N.C."/>
            <person name="Klenk H.P."/>
            <person name="Ivanova N."/>
        </authorList>
    </citation>
    <scope>NUCLEOTIDE SEQUENCE [LARGE SCALE GENOMIC DNA]</scope>
    <source>
        <strain evidence="15">DSM 17128</strain>
    </source>
</reference>
<keyword evidence="6" id="KW-0633">Potassium transport</keyword>
<evidence type="ECO:0000256" key="7">
    <source>
        <dbReference type="ARBA" id="ARBA00022692"/>
    </source>
</evidence>
<dbReference type="RefSeq" id="WP_007573575.1">
    <property type="nucleotide sequence ID" value="NZ_BPTS01000001.1"/>
</dbReference>
<evidence type="ECO:0000313" key="15">
    <source>
        <dbReference type="Proteomes" id="UP000002772"/>
    </source>
</evidence>
<evidence type="ECO:0000256" key="3">
    <source>
        <dbReference type="ARBA" id="ARBA00022448"/>
    </source>
</evidence>
<keyword evidence="11 13" id="KW-0472">Membrane</keyword>